<proteinExistence type="inferred from homology"/>
<evidence type="ECO:0000256" key="3">
    <source>
        <dbReference type="ARBA" id="ARBA00022729"/>
    </source>
</evidence>
<dbReference type="PANTHER" id="PTHR30061:SF50">
    <property type="entry name" value="MALTOSE_MALTODEXTRIN-BINDING PERIPLASMIC PROTEIN"/>
    <property type="match status" value="1"/>
</dbReference>
<dbReference type="SUPFAM" id="SSF53850">
    <property type="entry name" value="Periplasmic binding protein-like II"/>
    <property type="match status" value="1"/>
</dbReference>
<name>A0A6B0YVI6_9CHLR</name>
<keyword evidence="2" id="KW-0813">Transport</keyword>
<dbReference type="PANTHER" id="PTHR30061">
    <property type="entry name" value="MALTOSE-BINDING PERIPLASMIC PROTEIN"/>
    <property type="match status" value="1"/>
</dbReference>
<dbReference type="EMBL" id="VXRG01000109">
    <property type="protein sequence ID" value="MXY94401.1"/>
    <property type="molecule type" value="Genomic_DNA"/>
</dbReference>
<protein>
    <submittedName>
        <fullName evidence="4">Extracellular solute-binding protein</fullName>
    </submittedName>
</protein>
<dbReference type="AlphaFoldDB" id="A0A6B0YVI6"/>
<dbReference type="Gene3D" id="3.40.190.10">
    <property type="entry name" value="Periplasmic binding protein-like II"/>
    <property type="match status" value="2"/>
</dbReference>
<gene>
    <name evidence="4" type="ORF">F4Y42_13255</name>
</gene>
<keyword evidence="3" id="KW-0732">Signal</keyword>
<dbReference type="GO" id="GO:0015768">
    <property type="term" value="P:maltose transport"/>
    <property type="evidence" value="ECO:0007669"/>
    <property type="project" value="TreeGrafter"/>
</dbReference>
<dbReference type="Pfam" id="PF01547">
    <property type="entry name" value="SBP_bac_1"/>
    <property type="match status" value="1"/>
</dbReference>
<evidence type="ECO:0000313" key="4">
    <source>
        <dbReference type="EMBL" id="MXY94401.1"/>
    </source>
</evidence>
<dbReference type="GO" id="GO:1901982">
    <property type="term" value="F:maltose binding"/>
    <property type="evidence" value="ECO:0007669"/>
    <property type="project" value="TreeGrafter"/>
</dbReference>
<dbReference type="GO" id="GO:0042956">
    <property type="term" value="P:maltodextrin transmembrane transport"/>
    <property type="evidence" value="ECO:0007669"/>
    <property type="project" value="TreeGrafter"/>
</dbReference>
<accession>A0A6B0YVI6</accession>
<dbReference type="GO" id="GO:0055052">
    <property type="term" value="C:ATP-binding cassette (ABC) transporter complex, substrate-binding subunit-containing"/>
    <property type="evidence" value="ECO:0007669"/>
    <property type="project" value="TreeGrafter"/>
</dbReference>
<sequence length="457" mass="49743">MSQFRWRLFWTLTTLSVLMLTAVLVMASGRPGSTTALLSSSVRTDLDPLVELVPTTAPTAVSLVDSPVDPQPTSPALVGTVELWHSWAGKDGDALAAILDRFHQTNPNTQVETVFVDYGDLARSYTEAVQGGGGPDLILAPNWWLRELTAANVLWPIDSQVTAQERMQYIPATIENLVWEGTLYGLPTDYELVALYFNRRLLDESNLPGTVDDLIDLALESPLQGAGIYSNFYHLVWGVAAYGGKLFDADGRVVLEQSPGTAKFLTWLKEADSTPGIFVSLDYGMLMERFKKEEFALFIDGPWSLGELRQRFGSDLGVSTLPGGDSGPARPWLSADGVFLNPSKTPDQRELALTLARHLTNAESGSLVAEIAGRLPAHKDADLNGTPHLAGFAIQAGNAIPQPHYAELEEVWGYATDMITQILRGSATPEEAVLEASTLINEANGKQFEQSESQQDP</sequence>
<comment type="similarity">
    <text evidence="1">Belongs to the bacterial solute-binding protein 1 family.</text>
</comment>
<comment type="caution">
    <text evidence="4">The sequence shown here is derived from an EMBL/GenBank/DDBJ whole genome shotgun (WGS) entry which is preliminary data.</text>
</comment>
<dbReference type="InterPro" id="IPR006059">
    <property type="entry name" value="SBP"/>
</dbReference>
<organism evidence="4">
    <name type="scientific">Caldilineaceae bacterium SB0664_bin_27</name>
    <dbReference type="NCBI Taxonomy" id="2605260"/>
    <lineage>
        <taxon>Bacteria</taxon>
        <taxon>Bacillati</taxon>
        <taxon>Chloroflexota</taxon>
        <taxon>Caldilineae</taxon>
        <taxon>Caldilineales</taxon>
        <taxon>Caldilineaceae</taxon>
    </lineage>
</organism>
<evidence type="ECO:0000256" key="1">
    <source>
        <dbReference type="ARBA" id="ARBA00008520"/>
    </source>
</evidence>
<evidence type="ECO:0000256" key="2">
    <source>
        <dbReference type="ARBA" id="ARBA00022448"/>
    </source>
</evidence>
<reference evidence="4" key="1">
    <citation type="submission" date="2019-09" db="EMBL/GenBank/DDBJ databases">
        <title>Characterisation of the sponge microbiome using genome-centric metagenomics.</title>
        <authorList>
            <person name="Engelberts J.P."/>
            <person name="Robbins S.J."/>
            <person name="De Goeij J.M."/>
            <person name="Aranda M."/>
            <person name="Bell S.C."/>
            <person name="Webster N.S."/>
        </authorList>
    </citation>
    <scope>NUCLEOTIDE SEQUENCE</scope>
    <source>
        <strain evidence="4">SB0664_bin_27</strain>
    </source>
</reference>